<dbReference type="RefSeq" id="WP_289458010.1">
    <property type="nucleotide sequence ID" value="NZ_JAUCML010000003.1"/>
</dbReference>
<dbReference type="Proteomes" id="UP001237823">
    <property type="component" value="Unassembled WGS sequence"/>
</dbReference>
<evidence type="ECO:0000313" key="1">
    <source>
        <dbReference type="EMBL" id="MDM7884594.1"/>
    </source>
</evidence>
<evidence type="ECO:0008006" key="3">
    <source>
        <dbReference type="Google" id="ProtNLM"/>
    </source>
</evidence>
<name>A0ABT7T6Q1_9MICO</name>
<reference evidence="1 2" key="1">
    <citation type="submission" date="2023-06" db="EMBL/GenBank/DDBJ databases">
        <authorList>
            <person name="Feng G."/>
            <person name="Li J."/>
            <person name="Zhu H."/>
        </authorList>
    </citation>
    <scope>NUCLEOTIDE SEQUENCE [LARGE SCALE GENOMIC DNA]</scope>
    <source>
        <strain evidence="1 2">RHCKG23</strain>
    </source>
</reference>
<proteinExistence type="predicted"/>
<gene>
    <name evidence="1" type="ORF">QUG92_05700</name>
</gene>
<evidence type="ECO:0000313" key="2">
    <source>
        <dbReference type="Proteomes" id="UP001237823"/>
    </source>
</evidence>
<sequence>MTTVPPHHPAAEVEQALLALSDGTHPFEVRKEDDRIVAVWRHRLQGAQLAWGKAEWRYRVTLLGDSGEYTTSVVQKNWDGENTAFSFRSSDVTGPVDDVLARAGWTKRRSAVGRLLGRVLGRD</sequence>
<organism evidence="1 2">
    <name type="scientific">Curtobacterium citri</name>
    <dbReference type="NCBI Taxonomy" id="3055139"/>
    <lineage>
        <taxon>Bacteria</taxon>
        <taxon>Bacillati</taxon>
        <taxon>Actinomycetota</taxon>
        <taxon>Actinomycetes</taxon>
        <taxon>Micrococcales</taxon>
        <taxon>Microbacteriaceae</taxon>
        <taxon>Curtobacterium</taxon>
    </lineage>
</organism>
<keyword evidence="2" id="KW-1185">Reference proteome</keyword>
<accession>A0ABT7T6Q1</accession>
<comment type="caution">
    <text evidence="1">The sequence shown here is derived from an EMBL/GenBank/DDBJ whole genome shotgun (WGS) entry which is preliminary data.</text>
</comment>
<dbReference type="EMBL" id="JAUCML010000003">
    <property type="protein sequence ID" value="MDM7884594.1"/>
    <property type="molecule type" value="Genomic_DNA"/>
</dbReference>
<protein>
    <recommendedName>
        <fullName evidence="3">Polyketide cyclase/dehydrase/lipid transport protein</fullName>
    </recommendedName>
</protein>